<organism evidence="2 3">
    <name type="scientific">Lepraria finkii</name>
    <dbReference type="NCBI Taxonomy" id="1340010"/>
    <lineage>
        <taxon>Eukaryota</taxon>
        <taxon>Fungi</taxon>
        <taxon>Dikarya</taxon>
        <taxon>Ascomycota</taxon>
        <taxon>Pezizomycotina</taxon>
        <taxon>Lecanoromycetes</taxon>
        <taxon>OSLEUM clade</taxon>
        <taxon>Lecanoromycetidae</taxon>
        <taxon>Lecanorales</taxon>
        <taxon>Lecanorineae</taxon>
        <taxon>Stereocaulaceae</taxon>
        <taxon>Lepraria</taxon>
    </lineage>
</organism>
<name>A0ABR4AVR0_9LECA</name>
<dbReference type="Proteomes" id="UP001590951">
    <property type="component" value="Unassembled WGS sequence"/>
</dbReference>
<gene>
    <name evidence="2" type="ORF">ABVK25_010858</name>
</gene>
<evidence type="ECO:0000313" key="2">
    <source>
        <dbReference type="EMBL" id="KAL2048906.1"/>
    </source>
</evidence>
<reference evidence="2 3" key="1">
    <citation type="submission" date="2024-09" db="EMBL/GenBank/DDBJ databases">
        <title>Rethinking Asexuality: The Enigmatic Case of Functional Sexual Genes in Lepraria (Stereocaulaceae).</title>
        <authorList>
            <person name="Doellman M."/>
            <person name="Sun Y."/>
            <person name="Barcenas-Pena A."/>
            <person name="Lumbsch H.T."/>
            <person name="Grewe F."/>
        </authorList>
    </citation>
    <scope>NUCLEOTIDE SEQUENCE [LARGE SCALE GENOMIC DNA]</scope>
    <source>
        <strain evidence="2 3">Grewe 0041</strain>
    </source>
</reference>
<feature type="region of interest" description="Disordered" evidence="1">
    <location>
        <begin position="1"/>
        <end position="24"/>
    </location>
</feature>
<proteinExistence type="predicted"/>
<feature type="compositionally biased region" description="Basic and acidic residues" evidence="1">
    <location>
        <begin position="1"/>
        <end position="15"/>
    </location>
</feature>
<evidence type="ECO:0000256" key="1">
    <source>
        <dbReference type="SAM" id="MobiDB-lite"/>
    </source>
</evidence>
<comment type="caution">
    <text evidence="2">The sequence shown here is derived from an EMBL/GenBank/DDBJ whole genome shotgun (WGS) entry which is preliminary data.</text>
</comment>
<sequence>MEQQSRRTIQEELGGRPRINKKKASTYRVGDSVYWAAPRSRGTTGPYNISGVSDTEQYTLCDNNGNNVNNGNAVPEGQLMAA</sequence>
<keyword evidence="3" id="KW-1185">Reference proteome</keyword>
<protein>
    <submittedName>
        <fullName evidence="2">Uncharacterized protein</fullName>
    </submittedName>
</protein>
<dbReference type="EMBL" id="JBHFEH010000076">
    <property type="protein sequence ID" value="KAL2048906.1"/>
    <property type="molecule type" value="Genomic_DNA"/>
</dbReference>
<evidence type="ECO:0000313" key="3">
    <source>
        <dbReference type="Proteomes" id="UP001590951"/>
    </source>
</evidence>
<accession>A0ABR4AVR0</accession>